<name>A0A251N0V6_PRUPE</name>
<protein>
    <submittedName>
        <fullName evidence="1">Uncharacterized protein</fullName>
    </submittedName>
</protein>
<organism evidence="1 2">
    <name type="scientific">Prunus persica</name>
    <name type="common">Peach</name>
    <name type="synonym">Amygdalus persica</name>
    <dbReference type="NCBI Taxonomy" id="3760"/>
    <lineage>
        <taxon>Eukaryota</taxon>
        <taxon>Viridiplantae</taxon>
        <taxon>Streptophyta</taxon>
        <taxon>Embryophyta</taxon>
        <taxon>Tracheophyta</taxon>
        <taxon>Spermatophyta</taxon>
        <taxon>Magnoliopsida</taxon>
        <taxon>eudicotyledons</taxon>
        <taxon>Gunneridae</taxon>
        <taxon>Pentapetalae</taxon>
        <taxon>rosids</taxon>
        <taxon>fabids</taxon>
        <taxon>Rosales</taxon>
        <taxon>Rosaceae</taxon>
        <taxon>Amygdaloideae</taxon>
        <taxon>Amygdaleae</taxon>
        <taxon>Prunus</taxon>
    </lineage>
</organism>
<sequence>MAQPCFDLQMGSSSASWAPLGGALFWSRGGPLPHLGSSASTPSLHLQFPSLPSLSFSVCECVLPSFCVGVLKWMSF</sequence>
<reference evidence="1 2" key="1">
    <citation type="journal article" date="2013" name="Nat. Genet.">
        <title>The high-quality draft genome of peach (Prunus persica) identifies unique patterns of genetic diversity, domestication and genome evolution.</title>
        <authorList>
            <consortium name="International Peach Genome Initiative"/>
            <person name="Verde I."/>
            <person name="Abbott A.G."/>
            <person name="Scalabrin S."/>
            <person name="Jung S."/>
            <person name="Shu S."/>
            <person name="Marroni F."/>
            <person name="Zhebentyayeva T."/>
            <person name="Dettori M.T."/>
            <person name="Grimwood J."/>
            <person name="Cattonaro F."/>
            <person name="Zuccolo A."/>
            <person name="Rossini L."/>
            <person name="Jenkins J."/>
            <person name="Vendramin E."/>
            <person name="Meisel L.A."/>
            <person name="Decroocq V."/>
            <person name="Sosinski B."/>
            <person name="Prochnik S."/>
            <person name="Mitros T."/>
            <person name="Policriti A."/>
            <person name="Cipriani G."/>
            <person name="Dondini L."/>
            <person name="Ficklin S."/>
            <person name="Goodstein D.M."/>
            <person name="Xuan P."/>
            <person name="Del Fabbro C."/>
            <person name="Aramini V."/>
            <person name="Copetti D."/>
            <person name="Gonzalez S."/>
            <person name="Horner D.S."/>
            <person name="Falchi R."/>
            <person name="Lucas S."/>
            <person name="Mica E."/>
            <person name="Maldonado J."/>
            <person name="Lazzari B."/>
            <person name="Bielenberg D."/>
            <person name="Pirona R."/>
            <person name="Miculan M."/>
            <person name="Barakat A."/>
            <person name="Testolin R."/>
            <person name="Stella A."/>
            <person name="Tartarini S."/>
            <person name="Tonutti P."/>
            <person name="Arus P."/>
            <person name="Orellana A."/>
            <person name="Wells C."/>
            <person name="Main D."/>
            <person name="Vizzotto G."/>
            <person name="Silva H."/>
            <person name="Salamini F."/>
            <person name="Schmutz J."/>
            <person name="Morgante M."/>
            <person name="Rokhsar D.S."/>
        </authorList>
    </citation>
    <scope>NUCLEOTIDE SEQUENCE [LARGE SCALE GENOMIC DNA]</scope>
    <source>
        <strain evidence="2">cv. Nemared</strain>
    </source>
</reference>
<evidence type="ECO:0000313" key="2">
    <source>
        <dbReference type="Proteomes" id="UP000006882"/>
    </source>
</evidence>
<dbReference type="AlphaFoldDB" id="A0A251N0V6"/>
<dbReference type="Proteomes" id="UP000006882">
    <property type="component" value="Chromosome G8"/>
</dbReference>
<accession>A0A251N0V6</accession>
<gene>
    <name evidence="1" type="ORF">PRUPE_8G206200</name>
</gene>
<dbReference type="Gramene" id="ONH92988">
    <property type="protein sequence ID" value="ONH92988"/>
    <property type="gene ID" value="PRUPE_8G206200"/>
</dbReference>
<dbReference type="EMBL" id="CM007658">
    <property type="protein sequence ID" value="ONH92988.1"/>
    <property type="molecule type" value="Genomic_DNA"/>
</dbReference>
<evidence type="ECO:0000313" key="1">
    <source>
        <dbReference type="EMBL" id="ONH92988.1"/>
    </source>
</evidence>
<proteinExistence type="predicted"/>
<keyword evidence="2" id="KW-1185">Reference proteome</keyword>